<dbReference type="InterPro" id="IPR027619">
    <property type="entry name" value="C-S_lyase_PatB-like"/>
</dbReference>
<comment type="similarity">
    <text evidence="5">Belongs to the class-II pyridoxal-phosphate-dependent aminotransferase family. MalY/PatB cystathionine beta-lyase subfamily.</text>
</comment>
<dbReference type="GO" id="GO:0016829">
    <property type="term" value="F:lyase activity"/>
    <property type="evidence" value="ECO:0007669"/>
    <property type="project" value="UniProtKB-KW"/>
</dbReference>
<dbReference type="NCBIfam" id="TIGR04350">
    <property type="entry name" value="C_S_lyase_PatB"/>
    <property type="match status" value="1"/>
</dbReference>
<name>A0ABU3VVE1_9GAMM</name>
<dbReference type="InterPro" id="IPR015424">
    <property type="entry name" value="PyrdxlP-dep_Trfase"/>
</dbReference>
<dbReference type="Pfam" id="PF00155">
    <property type="entry name" value="Aminotran_1_2"/>
    <property type="match status" value="1"/>
</dbReference>
<evidence type="ECO:0000256" key="5">
    <source>
        <dbReference type="ARBA" id="ARBA00037974"/>
    </source>
</evidence>
<dbReference type="Gene3D" id="3.40.640.10">
    <property type="entry name" value="Type I PLP-dependent aspartate aminotransferase-like (Major domain)"/>
    <property type="match status" value="1"/>
</dbReference>
<dbReference type="EMBL" id="JAWIIJ010000003">
    <property type="protein sequence ID" value="MDV2078140.1"/>
    <property type="molecule type" value="Genomic_DNA"/>
</dbReference>
<evidence type="ECO:0000259" key="6">
    <source>
        <dbReference type="Pfam" id="PF00155"/>
    </source>
</evidence>
<dbReference type="InterPro" id="IPR015421">
    <property type="entry name" value="PyrdxlP-dep_Trfase_major"/>
</dbReference>
<dbReference type="InterPro" id="IPR004839">
    <property type="entry name" value="Aminotransferase_I/II_large"/>
</dbReference>
<evidence type="ECO:0000313" key="7">
    <source>
        <dbReference type="EMBL" id="MDV2078140.1"/>
    </source>
</evidence>
<protein>
    <recommendedName>
        <fullName evidence="2">cysteine-S-conjugate beta-lyase</fullName>
        <ecNumber evidence="2">4.4.1.13</ecNumber>
    </recommendedName>
</protein>
<accession>A0ABU3VVE1</accession>
<evidence type="ECO:0000256" key="3">
    <source>
        <dbReference type="ARBA" id="ARBA00022898"/>
    </source>
</evidence>
<gene>
    <name evidence="7" type="ORF">RYS15_05565</name>
</gene>
<keyword evidence="4 7" id="KW-0456">Lyase</keyword>
<dbReference type="PANTHER" id="PTHR43525">
    <property type="entry name" value="PROTEIN MALY"/>
    <property type="match status" value="1"/>
</dbReference>
<comment type="caution">
    <text evidence="7">The sequence shown here is derived from an EMBL/GenBank/DDBJ whole genome shotgun (WGS) entry which is preliminary data.</text>
</comment>
<organism evidence="7 8">
    <name type="scientific">Marinobacter xestospongiae</name>
    <dbReference type="NCBI Taxonomy" id="994319"/>
    <lineage>
        <taxon>Bacteria</taxon>
        <taxon>Pseudomonadati</taxon>
        <taxon>Pseudomonadota</taxon>
        <taxon>Gammaproteobacteria</taxon>
        <taxon>Pseudomonadales</taxon>
        <taxon>Marinobacteraceae</taxon>
        <taxon>Marinobacter</taxon>
    </lineage>
</organism>
<keyword evidence="3" id="KW-0663">Pyridoxal phosphate</keyword>
<evidence type="ECO:0000256" key="1">
    <source>
        <dbReference type="ARBA" id="ARBA00001933"/>
    </source>
</evidence>
<sequence>MSTATFDSVVPRAGSGAVKYDARKAVFGTDQVIPLWVADMDFATPAAITRALAQRAEHPVYGYSMFPESLYQAMMDWFRERHQWSIERESIVLVPGVVPSLHAACLAFAGPGEGVIIQPPVYPPFYSAIEQTGRRLLENPLRLQDGRYQLDLDHLERCAADARLLLLCSPHNPVGRVWQPEELDAILAIARRHQLVVLADEIHADLVFPDSHRHTPLALRAAAEDALVTAVAPSKSFNIPGLGLSALVVPDRDRRQALAREFDRLHVRHCNPFSATAFEAGYRHGGPWLDALLDYLQGNRDRVCERLAAVPGITAQCPEGTYLSWLDCRGLGLDDAGLKRFFIHQAGLGLNPGRSFGAAGSGFMRLNLGTSRAQLDQALDQLVAALAS</sequence>
<proteinExistence type="inferred from homology"/>
<dbReference type="CDD" id="cd00609">
    <property type="entry name" value="AAT_like"/>
    <property type="match status" value="1"/>
</dbReference>
<comment type="cofactor">
    <cofactor evidence="1">
        <name>pyridoxal 5'-phosphate</name>
        <dbReference type="ChEBI" id="CHEBI:597326"/>
    </cofactor>
</comment>
<feature type="domain" description="Aminotransferase class I/classII large" evidence="6">
    <location>
        <begin position="32"/>
        <end position="382"/>
    </location>
</feature>
<dbReference type="InterPro" id="IPR015422">
    <property type="entry name" value="PyrdxlP-dep_Trfase_small"/>
</dbReference>
<dbReference type="Proteomes" id="UP001269819">
    <property type="component" value="Unassembled WGS sequence"/>
</dbReference>
<keyword evidence="8" id="KW-1185">Reference proteome</keyword>
<evidence type="ECO:0000313" key="8">
    <source>
        <dbReference type="Proteomes" id="UP001269819"/>
    </source>
</evidence>
<dbReference type="RefSeq" id="WP_316973186.1">
    <property type="nucleotide sequence ID" value="NZ_JAWIIJ010000003.1"/>
</dbReference>
<dbReference type="PANTHER" id="PTHR43525:SF1">
    <property type="entry name" value="PROTEIN MALY"/>
    <property type="match status" value="1"/>
</dbReference>
<dbReference type="EC" id="4.4.1.13" evidence="2"/>
<reference evidence="7 8" key="1">
    <citation type="submission" date="2023-10" db="EMBL/GenBank/DDBJ databases">
        <title>Characteristics and mechanism of a salt-tolerant marine origin heterotrophic nitrifying- aerobic denitrifying bacteria Marinobacter xestospongiae HN1.</title>
        <authorList>
            <person name="Qi R."/>
        </authorList>
    </citation>
    <scope>NUCLEOTIDE SEQUENCE [LARGE SCALE GENOMIC DNA]</scope>
    <source>
        <strain evidence="7 8">HN1</strain>
    </source>
</reference>
<dbReference type="Gene3D" id="3.90.1150.10">
    <property type="entry name" value="Aspartate Aminotransferase, domain 1"/>
    <property type="match status" value="1"/>
</dbReference>
<evidence type="ECO:0000256" key="4">
    <source>
        <dbReference type="ARBA" id="ARBA00023239"/>
    </source>
</evidence>
<dbReference type="SUPFAM" id="SSF53383">
    <property type="entry name" value="PLP-dependent transferases"/>
    <property type="match status" value="1"/>
</dbReference>
<dbReference type="InterPro" id="IPR051798">
    <property type="entry name" value="Class-II_PLP-Dep_Aminotrans"/>
</dbReference>
<evidence type="ECO:0000256" key="2">
    <source>
        <dbReference type="ARBA" id="ARBA00012224"/>
    </source>
</evidence>